<evidence type="ECO:0000313" key="11">
    <source>
        <dbReference type="Proteomes" id="UP001153714"/>
    </source>
</evidence>
<dbReference type="InterPro" id="IPR001834">
    <property type="entry name" value="CBR-like"/>
</dbReference>
<evidence type="ECO:0000256" key="7">
    <source>
        <dbReference type="PIRSR" id="PIRSR601834-1"/>
    </source>
</evidence>
<dbReference type="Gene3D" id="2.40.30.10">
    <property type="entry name" value="Translation factors"/>
    <property type="match status" value="1"/>
</dbReference>
<dbReference type="InterPro" id="IPR001709">
    <property type="entry name" value="Flavoprot_Pyr_Nucl_cyt_Rdtase"/>
</dbReference>
<comment type="cofactor">
    <cofactor evidence="1 7 8">
        <name>FAD</name>
        <dbReference type="ChEBI" id="CHEBI:57692"/>
    </cofactor>
</comment>
<evidence type="ECO:0000256" key="8">
    <source>
        <dbReference type="RuleBase" id="RU361226"/>
    </source>
</evidence>
<dbReference type="Pfam" id="PF00970">
    <property type="entry name" value="FAD_binding_6"/>
    <property type="match status" value="1"/>
</dbReference>
<feature type="binding site" evidence="7">
    <location>
        <position position="150"/>
    </location>
    <ligand>
        <name>FAD</name>
        <dbReference type="ChEBI" id="CHEBI:57692"/>
    </ligand>
</feature>
<reference evidence="10" key="2">
    <citation type="submission" date="2022-10" db="EMBL/GenBank/DDBJ databases">
        <authorList>
            <consortium name="ENA_rothamsted_submissions"/>
            <consortium name="culmorum"/>
            <person name="King R."/>
        </authorList>
    </citation>
    <scope>NUCLEOTIDE SEQUENCE</scope>
</reference>
<dbReference type="InterPro" id="IPR019180">
    <property type="entry name" value="Oxidoreductase-like_N"/>
</dbReference>
<dbReference type="Pfam" id="PF09791">
    <property type="entry name" value="Oxidored-like"/>
    <property type="match status" value="1"/>
</dbReference>
<dbReference type="InterPro" id="IPR001433">
    <property type="entry name" value="OxRdtase_FAD/NAD-bd"/>
</dbReference>
<evidence type="ECO:0000256" key="5">
    <source>
        <dbReference type="ARBA" id="ARBA00023002"/>
    </source>
</evidence>
<dbReference type="PRINTS" id="PR00371">
    <property type="entry name" value="FPNCR"/>
</dbReference>
<evidence type="ECO:0000256" key="1">
    <source>
        <dbReference type="ARBA" id="ARBA00001974"/>
    </source>
</evidence>
<dbReference type="PRINTS" id="PR00406">
    <property type="entry name" value="CYTB5RDTASE"/>
</dbReference>
<dbReference type="InterPro" id="IPR017927">
    <property type="entry name" value="FAD-bd_FR_type"/>
</dbReference>
<keyword evidence="4 7" id="KW-0274">FAD</keyword>
<dbReference type="SUPFAM" id="SSF63380">
    <property type="entry name" value="Riboflavin synthase domain-like"/>
    <property type="match status" value="1"/>
</dbReference>
<keyword evidence="5 8" id="KW-0560">Oxidoreductase</keyword>
<evidence type="ECO:0000259" key="9">
    <source>
        <dbReference type="PROSITE" id="PS51384"/>
    </source>
</evidence>
<proteinExistence type="inferred from homology"/>
<dbReference type="InterPro" id="IPR039261">
    <property type="entry name" value="FNR_nucleotide-bd"/>
</dbReference>
<dbReference type="PROSITE" id="PS51384">
    <property type="entry name" value="FAD_FR"/>
    <property type="match status" value="1"/>
</dbReference>
<dbReference type="OrthoDB" id="432685at2759"/>
<comment type="similarity">
    <text evidence="2 8">Belongs to the flavoprotein pyridine nucleotide cytochrome reductase family.</text>
</comment>
<evidence type="ECO:0000313" key="10">
    <source>
        <dbReference type="EMBL" id="CAG9785217.1"/>
    </source>
</evidence>
<reference evidence="10" key="1">
    <citation type="submission" date="2021-12" db="EMBL/GenBank/DDBJ databases">
        <authorList>
            <person name="King R."/>
        </authorList>
    </citation>
    <scope>NUCLEOTIDE SEQUENCE</scope>
</reference>
<evidence type="ECO:0000256" key="6">
    <source>
        <dbReference type="ARBA" id="ARBA00023027"/>
    </source>
</evidence>
<organism evidence="10 11">
    <name type="scientific">Diatraea saccharalis</name>
    <name type="common">sugarcane borer</name>
    <dbReference type="NCBI Taxonomy" id="40085"/>
    <lineage>
        <taxon>Eukaryota</taxon>
        <taxon>Metazoa</taxon>
        <taxon>Ecdysozoa</taxon>
        <taxon>Arthropoda</taxon>
        <taxon>Hexapoda</taxon>
        <taxon>Insecta</taxon>
        <taxon>Pterygota</taxon>
        <taxon>Neoptera</taxon>
        <taxon>Endopterygota</taxon>
        <taxon>Lepidoptera</taxon>
        <taxon>Glossata</taxon>
        <taxon>Ditrysia</taxon>
        <taxon>Pyraloidea</taxon>
        <taxon>Crambidae</taxon>
        <taxon>Crambinae</taxon>
        <taxon>Diatraea</taxon>
    </lineage>
</organism>
<comment type="catalytic activity">
    <reaction evidence="8">
        <text>2 Fe(III)-[cytochrome b5] + NADH = 2 Fe(II)-[cytochrome b5] + NAD(+) + H(+)</text>
        <dbReference type="Rhea" id="RHEA:46680"/>
        <dbReference type="Rhea" id="RHEA-COMP:10438"/>
        <dbReference type="Rhea" id="RHEA-COMP:10439"/>
        <dbReference type="ChEBI" id="CHEBI:15378"/>
        <dbReference type="ChEBI" id="CHEBI:29033"/>
        <dbReference type="ChEBI" id="CHEBI:29034"/>
        <dbReference type="ChEBI" id="CHEBI:57540"/>
        <dbReference type="ChEBI" id="CHEBI:57945"/>
        <dbReference type="EC" id="1.6.2.2"/>
    </reaction>
</comment>
<dbReference type="PANTHER" id="PTHR19370:SF184">
    <property type="entry name" value="NADH-CYTOCHROME B5 REDUCTASE-LIKE"/>
    <property type="match status" value="1"/>
</dbReference>
<dbReference type="CDD" id="cd06183">
    <property type="entry name" value="cyt_b5_reduct_like"/>
    <property type="match status" value="1"/>
</dbReference>
<dbReference type="PANTHER" id="PTHR19370">
    <property type="entry name" value="NADH-CYTOCHROME B5 REDUCTASE"/>
    <property type="match status" value="1"/>
</dbReference>
<name>A0A9N9QX36_9NEOP</name>
<feature type="binding site" evidence="7">
    <location>
        <position position="160"/>
    </location>
    <ligand>
        <name>FAD</name>
        <dbReference type="ChEBI" id="CHEBI:57692"/>
    </ligand>
</feature>
<dbReference type="InterPro" id="IPR017938">
    <property type="entry name" value="Riboflavin_synthase-like_b-brl"/>
</dbReference>
<dbReference type="EMBL" id="OU893344">
    <property type="protein sequence ID" value="CAG9785217.1"/>
    <property type="molecule type" value="Genomic_DNA"/>
</dbReference>
<gene>
    <name evidence="10" type="ORF">DIATSA_LOCUS3266</name>
</gene>
<dbReference type="Proteomes" id="UP001153714">
    <property type="component" value="Chromosome 13"/>
</dbReference>
<dbReference type="AlphaFoldDB" id="A0A9N9QX36"/>
<keyword evidence="6 8" id="KW-0520">NAD</keyword>
<evidence type="ECO:0000256" key="2">
    <source>
        <dbReference type="ARBA" id="ARBA00006105"/>
    </source>
</evidence>
<dbReference type="Gene3D" id="3.40.50.80">
    <property type="entry name" value="Nucleotide-binding domain of ferredoxin-NADP reductase (FNR) module"/>
    <property type="match status" value="1"/>
</dbReference>
<dbReference type="Pfam" id="PF00175">
    <property type="entry name" value="NAD_binding_1"/>
    <property type="match status" value="1"/>
</dbReference>
<protein>
    <recommendedName>
        <fullName evidence="8">NADH-cytochrome b5 reductase</fullName>
        <ecNumber evidence="8">1.6.2.2</ecNumber>
    </recommendedName>
</protein>
<evidence type="ECO:0000256" key="3">
    <source>
        <dbReference type="ARBA" id="ARBA00022630"/>
    </source>
</evidence>
<feature type="binding site" evidence="7">
    <location>
        <position position="159"/>
    </location>
    <ligand>
        <name>FAD</name>
        <dbReference type="ChEBI" id="CHEBI:57692"/>
    </ligand>
</feature>
<dbReference type="GO" id="GO:0090524">
    <property type="term" value="F:cytochrome-b5 reductase activity, acting on NADH"/>
    <property type="evidence" value="ECO:0007669"/>
    <property type="project" value="UniProtKB-EC"/>
</dbReference>
<evidence type="ECO:0000256" key="4">
    <source>
        <dbReference type="ARBA" id="ARBA00022827"/>
    </source>
</evidence>
<keyword evidence="3 7" id="KW-0285">Flavoprotein</keyword>
<feature type="domain" description="FAD-binding FR-type" evidence="9">
    <location>
        <begin position="71"/>
        <end position="184"/>
    </location>
</feature>
<sequence length="317" mass="37008">MLYRLRQALLHHLPDKPAIMMEPVEPNKEDCCNSGCNPCIFDVYEKQLLLYKRFLRGDKIVKPVRNAISQLSYAKFSLTKSVKVSNVHKLLLFQQTLLDNNSEVHWNPGDHFLLKYTDDFNNCSRAFSPLKPSLCCDDKHEMENNDFAIIVKKYDNGIVSNYLYNLIPNDITLWRGPYGSFEINLTLNCIIMIAQGTGILPFISIIDKYLDNEDNLTKIILYYCCKNYDEILFRDKLYAYKCYWNFTYKIFLNHHSPDDKPKYLEPIFNHKLRSTNLSELLPLSGNDQFLISGSTLFMSEYQQSIKTLCPVVNIKLF</sequence>
<feature type="binding site" evidence="7">
    <location>
        <position position="152"/>
    </location>
    <ligand>
        <name>FAD</name>
        <dbReference type="ChEBI" id="CHEBI:57692"/>
    </ligand>
</feature>
<dbReference type="EC" id="1.6.2.2" evidence="8"/>
<feature type="binding site" evidence="7">
    <location>
        <position position="125"/>
    </location>
    <ligand>
        <name>FAD</name>
        <dbReference type="ChEBI" id="CHEBI:57692"/>
    </ligand>
</feature>
<keyword evidence="11" id="KW-1185">Reference proteome</keyword>
<dbReference type="InterPro" id="IPR008333">
    <property type="entry name" value="Cbr1-like_FAD-bd_dom"/>
</dbReference>
<dbReference type="SUPFAM" id="SSF52343">
    <property type="entry name" value="Ferredoxin reductase-like, C-terminal NADP-linked domain"/>
    <property type="match status" value="1"/>
</dbReference>
<accession>A0A9N9QX36</accession>